<keyword evidence="6" id="KW-1185">Reference proteome</keyword>
<reference evidence="5" key="1">
    <citation type="journal article" date="2023" name="GigaByte">
        <title>Genome assembly of the bearded iris, Iris pallida Lam.</title>
        <authorList>
            <person name="Bruccoleri R.E."/>
            <person name="Oakeley E.J."/>
            <person name="Faust A.M.E."/>
            <person name="Altorfer M."/>
            <person name="Dessus-Babus S."/>
            <person name="Burckhardt D."/>
            <person name="Oertli M."/>
            <person name="Naumann U."/>
            <person name="Petersen F."/>
            <person name="Wong J."/>
        </authorList>
    </citation>
    <scope>NUCLEOTIDE SEQUENCE</scope>
    <source>
        <strain evidence="5">GSM-AAB239-AS_SAM_17_03QT</strain>
    </source>
</reference>
<feature type="repeat" description="WD" evidence="3">
    <location>
        <begin position="751"/>
        <end position="787"/>
    </location>
</feature>
<organism evidence="5 6">
    <name type="scientific">Iris pallida</name>
    <name type="common">Sweet iris</name>
    <dbReference type="NCBI Taxonomy" id="29817"/>
    <lineage>
        <taxon>Eukaryota</taxon>
        <taxon>Viridiplantae</taxon>
        <taxon>Streptophyta</taxon>
        <taxon>Embryophyta</taxon>
        <taxon>Tracheophyta</taxon>
        <taxon>Spermatophyta</taxon>
        <taxon>Magnoliopsida</taxon>
        <taxon>Liliopsida</taxon>
        <taxon>Asparagales</taxon>
        <taxon>Iridaceae</taxon>
        <taxon>Iridoideae</taxon>
        <taxon>Irideae</taxon>
        <taxon>Iris</taxon>
    </lineage>
</organism>
<dbReference type="Pfam" id="PF00400">
    <property type="entry name" value="WD40"/>
    <property type="match status" value="5"/>
</dbReference>
<sequence>MAQGNWEADKMLDVYIHDYLVKRNLVATANTFKTEGNVAKDPVAIDAPGGFLFEWWSVFWDIFIARTNEKHSDVAATYLESQKAKDQLQMQQYQLAQRQGQLQRTDPNHPALSGSMNGMHNDGVLGSPAASTLSTKLLDERLKNPHSMDTRSQFLDANSRMALLKSVTNNPGQLVQGHLGNLSSGMQQIQARTQQTPDMKVDLGVSQRSLPMDPSSLYSQGIVQGKSALGVAGINQGGMPLKGWPLTGSIDQLRSSLSPQVQKPLGSPGNTFQLMTPHQQQQILARAHAQAQVQGSLGNPCGYGEMDLQRVRALPRGGLSGKDGQPSGNDGSIGSPVQSASPVIREDQTEYNMKINQMQLSSAQLLQEQLSQQHQLPQNNRKRKTTSSGAANSTGTGNTVGPSTSPPSTPSSNTPGDRVAMSGNLPHSGTMVKNSVMFTDASGGLASSSNHMDDMENFGDIGVLDENLDFFQDSDTSMFVPSKNGPAEHNMESSKGLTFMSKHTSNNKVLCCHFSSDGKILASAGHDKKVVIWNMENGETQNTPEEHTHIVKDIRFRPDSTQLATSSFDRTVRLWNATEPSFSLHTFTGHSSQVTSLDFHPKKTDLLCSCDDNGEIRVWNVGQPSGGLYSKGGSRQVRFQPGIGQFLAAAAENVVSIFDFESKRKAHTLKGHNKEVLSISWDANGEHLASISHDVVKVWSMASGDHIHELKSNGNNFYSCVFHPTFPKLLFIGGYQSMQLWNLSENKTVSIAAHEGLITSLAQAQSGSGSLIASASHDKSVKVWKYV</sequence>
<dbReference type="SMART" id="SM00320">
    <property type="entry name" value="WD40"/>
    <property type="match status" value="6"/>
</dbReference>
<dbReference type="Pfam" id="PF08513">
    <property type="entry name" value="LisH"/>
    <property type="match status" value="1"/>
</dbReference>
<dbReference type="InterPro" id="IPR020472">
    <property type="entry name" value="WD40_PAC1"/>
</dbReference>
<dbReference type="PROSITE" id="PS50896">
    <property type="entry name" value="LISH"/>
    <property type="match status" value="1"/>
</dbReference>
<dbReference type="PROSITE" id="PS00678">
    <property type="entry name" value="WD_REPEATS_1"/>
    <property type="match status" value="2"/>
</dbReference>
<proteinExistence type="predicted"/>
<feature type="region of interest" description="Disordered" evidence="4">
    <location>
        <begin position="315"/>
        <end position="343"/>
    </location>
</feature>
<feature type="compositionally biased region" description="Low complexity" evidence="4">
    <location>
        <begin position="386"/>
        <end position="403"/>
    </location>
</feature>
<dbReference type="PANTHER" id="PTHR44376">
    <property type="entry name" value="TRANSCRIPTIONAL REGULATOR OF FILAMENTOUS GROWTH FLO8"/>
    <property type="match status" value="1"/>
</dbReference>
<dbReference type="PRINTS" id="PR00320">
    <property type="entry name" value="GPROTEINBRPT"/>
</dbReference>
<evidence type="ECO:0000256" key="2">
    <source>
        <dbReference type="ARBA" id="ARBA00022737"/>
    </source>
</evidence>
<keyword evidence="2" id="KW-0677">Repeat</keyword>
<feature type="repeat" description="WD" evidence="3">
    <location>
        <begin position="502"/>
        <end position="543"/>
    </location>
</feature>
<feature type="repeat" description="WD" evidence="3">
    <location>
        <begin position="587"/>
        <end position="621"/>
    </location>
</feature>
<dbReference type="InterPro" id="IPR006594">
    <property type="entry name" value="LisH"/>
</dbReference>
<dbReference type="CDD" id="cd00200">
    <property type="entry name" value="WD40"/>
    <property type="match status" value="1"/>
</dbReference>
<comment type="caution">
    <text evidence="5">The sequence shown here is derived from an EMBL/GenBank/DDBJ whole genome shotgun (WGS) entry which is preliminary data.</text>
</comment>
<reference evidence="5" key="2">
    <citation type="submission" date="2023-04" db="EMBL/GenBank/DDBJ databases">
        <authorList>
            <person name="Bruccoleri R.E."/>
            <person name="Oakeley E.J."/>
            <person name="Faust A.-M."/>
            <person name="Dessus-Babus S."/>
            <person name="Altorfer M."/>
            <person name="Burckhardt D."/>
            <person name="Oertli M."/>
            <person name="Naumann U."/>
            <person name="Petersen F."/>
            <person name="Wong J."/>
        </authorList>
    </citation>
    <scope>NUCLEOTIDE SEQUENCE</scope>
    <source>
        <strain evidence="5">GSM-AAB239-AS_SAM_17_03QT</strain>
        <tissue evidence="5">Leaf</tissue>
    </source>
</reference>
<feature type="region of interest" description="Disordered" evidence="4">
    <location>
        <begin position="369"/>
        <end position="428"/>
    </location>
</feature>
<feature type="compositionally biased region" description="Low complexity" evidence="4">
    <location>
        <begin position="369"/>
        <end position="378"/>
    </location>
</feature>
<keyword evidence="1 3" id="KW-0853">WD repeat</keyword>
<accession>A0AAX6IFZ9</accession>
<evidence type="ECO:0000256" key="1">
    <source>
        <dbReference type="ARBA" id="ARBA00022574"/>
    </source>
</evidence>
<protein>
    <submittedName>
        <fullName evidence="5">Transcriptional corepressor LEUNIG-like protein isoform X4</fullName>
    </submittedName>
</protein>
<dbReference type="GO" id="GO:0003714">
    <property type="term" value="F:transcription corepressor activity"/>
    <property type="evidence" value="ECO:0007669"/>
    <property type="project" value="InterPro"/>
</dbReference>
<dbReference type="AlphaFoldDB" id="A0AAX6IFZ9"/>
<dbReference type="EMBL" id="JANAVB010001997">
    <property type="protein sequence ID" value="KAJ6851941.1"/>
    <property type="molecule type" value="Genomic_DNA"/>
</dbReference>
<evidence type="ECO:0000256" key="3">
    <source>
        <dbReference type="PROSITE-ProRule" id="PRU00221"/>
    </source>
</evidence>
<dbReference type="PROSITE" id="PS50082">
    <property type="entry name" value="WD_REPEATS_2"/>
    <property type="match status" value="4"/>
</dbReference>
<evidence type="ECO:0000313" key="5">
    <source>
        <dbReference type="EMBL" id="KAJ6851941.1"/>
    </source>
</evidence>
<feature type="compositionally biased region" description="Polar residues" evidence="4">
    <location>
        <begin position="326"/>
        <end position="341"/>
    </location>
</feature>
<dbReference type="InterPro" id="IPR044716">
    <property type="entry name" value="LEUNIG-like"/>
</dbReference>
<dbReference type="InterPro" id="IPR001680">
    <property type="entry name" value="WD40_rpt"/>
</dbReference>
<evidence type="ECO:0000256" key="4">
    <source>
        <dbReference type="SAM" id="MobiDB-lite"/>
    </source>
</evidence>
<dbReference type="InterPro" id="IPR015943">
    <property type="entry name" value="WD40/YVTN_repeat-like_dom_sf"/>
</dbReference>
<dbReference type="PANTHER" id="PTHR44376:SF9">
    <property type="entry name" value="TRANSCRIPTIONAL COREPRESSOR LEUNIG_HOMOLOG"/>
    <property type="match status" value="1"/>
</dbReference>
<feature type="repeat" description="WD" evidence="3">
    <location>
        <begin position="544"/>
        <end position="576"/>
    </location>
</feature>
<dbReference type="InterPro" id="IPR036322">
    <property type="entry name" value="WD40_repeat_dom_sf"/>
</dbReference>
<dbReference type="InterPro" id="IPR019775">
    <property type="entry name" value="WD40_repeat_CS"/>
</dbReference>
<gene>
    <name evidence="5" type="ORF">M6B38_256990</name>
</gene>
<evidence type="ECO:0000313" key="6">
    <source>
        <dbReference type="Proteomes" id="UP001140949"/>
    </source>
</evidence>
<dbReference type="Proteomes" id="UP001140949">
    <property type="component" value="Unassembled WGS sequence"/>
</dbReference>
<name>A0AAX6IFZ9_IRIPA</name>
<dbReference type="Gene3D" id="2.130.10.10">
    <property type="entry name" value="YVTN repeat-like/Quinoprotein amine dehydrogenase"/>
    <property type="match status" value="2"/>
</dbReference>
<dbReference type="PROSITE" id="PS50294">
    <property type="entry name" value="WD_REPEATS_REGION"/>
    <property type="match status" value="4"/>
</dbReference>
<dbReference type="SUPFAM" id="SSF50978">
    <property type="entry name" value="WD40 repeat-like"/>
    <property type="match status" value="1"/>
</dbReference>